<keyword evidence="6" id="KW-0418">Kinase</keyword>
<feature type="domain" description="Histidine kinase" evidence="9">
    <location>
        <begin position="119"/>
        <end position="329"/>
    </location>
</feature>
<dbReference type="RefSeq" id="WP_166667520.1">
    <property type="nucleotide sequence ID" value="NZ_SODD01000005.1"/>
</dbReference>
<dbReference type="PRINTS" id="PR00344">
    <property type="entry name" value="BCTRLSENSOR"/>
</dbReference>
<dbReference type="InterPro" id="IPR036097">
    <property type="entry name" value="HisK_dim/P_sf"/>
</dbReference>
<comment type="catalytic activity">
    <reaction evidence="1">
        <text>ATP + protein L-histidine = ADP + protein N-phospho-L-histidine.</text>
        <dbReference type="EC" id="2.7.13.3"/>
    </reaction>
</comment>
<keyword evidence="8" id="KW-0472">Membrane</keyword>
<dbReference type="CDD" id="cd00075">
    <property type="entry name" value="HATPase"/>
    <property type="match status" value="1"/>
</dbReference>
<evidence type="ECO:0000256" key="7">
    <source>
        <dbReference type="ARBA" id="ARBA00023012"/>
    </source>
</evidence>
<dbReference type="GO" id="GO:0004721">
    <property type="term" value="F:phosphoprotein phosphatase activity"/>
    <property type="evidence" value="ECO:0007669"/>
    <property type="project" value="TreeGrafter"/>
</dbReference>
<feature type="transmembrane region" description="Helical" evidence="8">
    <location>
        <begin position="7"/>
        <end position="26"/>
    </location>
</feature>
<evidence type="ECO:0000256" key="6">
    <source>
        <dbReference type="ARBA" id="ARBA00022777"/>
    </source>
</evidence>
<dbReference type="InterPro" id="IPR005467">
    <property type="entry name" value="His_kinase_dom"/>
</dbReference>
<dbReference type="InterPro" id="IPR036890">
    <property type="entry name" value="HATPase_C_sf"/>
</dbReference>
<dbReference type="InterPro" id="IPR050351">
    <property type="entry name" value="BphY/WalK/GraS-like"/>
</dbReference>
<accession>A0A4R8A3W4</accession>
<dbReference type="AlphaFoldDB" id="A0A4R8A3W4"/>
<keyword evidence="5" id="KW-0808">Transferase</keyword>
<dbReference type="CDD" id="cd00082">
    <property type="entry name" value="HisKA"/>
    <property type="match status" value="1"/>
</dbReference>
<dbReference type="GO" id="GO:0000155">
    <property type="term" value="F:phosphorelay sensor kinase activity"/>
    <property type="evidence" value="ECO:0007669"/>
    <property type="project" value="InterPro"/>
</dbReference>
<dbReference type="SMART" id="SM00388">
    <property type="entry name" value="HisKA"/>
    <property type="match status" value="1"/>
</dbReference>
<evidence type="ECO:0000313" key="11">
    <source>
        <dbReference type="Proteomes" id="UP000294743"/>
    </source>
</evidence>
<evidence type="ECO:0000256" key="2">
    <source>
        <dbReference type="ARBA" id="ARBA00004370"/>
    </source>
</evidence>
<dbReference type="Pfam" id="PF02518">
    <property type="entry name" value="HATPase_c"/>
    <property type="match status" value="1"/>
</dbReference>
<keyword evidence="11" id="KW-1185">Reference proteome</keyword>
<dbReference type="EC" id="2.7.13.3" evidence="3"/>
<dbReference type="Pfam" id="PF00512">
    <property type="entry name" value="HisKA"/>
    <property type="match status" value="1"/>
</dbReference>
<dbReference type="InterPro" id="IPR003661">
    <property type="entry name" value="HisK_dim/P_dom"/>
</dbReference>
<dbReference type="Gene3D" id="3.30.565.10">
    <property type="entry name" value="Histidine kinase-like ATPase, C-terminal domain"/>
    <property type="match status" value="1"/>
</dbReference>
<keyword evidence="8" id="KW-1133">Transmembrane helix</keyword>
<keyword evidence="4" id="KW-0597">Phosphoprotein</keyword>
<dbReference type="Proteomes" id="UP000294743">
    <property type="component" value="Unassembled WGS sequence"/>
</dbReference>
<dbReference type="EMBL" id="SODD01000005">
    <property type="protein sequence ID" value="TDW25273.1"/>
    <property type="molecule type" value="Genomic_DNA"/>
</dbReference>
<proteinExistence type="predicted"/>
<keyword evidence="8" id="KW-0812">Transmembrane</keyword>
<name>A0A4R8A3W4_9FIRM</name>
<gene>
    <name evidence="10" type="ORF">EDD63_1052</name>
</gene>
<keyword evidence="7" id="KW-0902">Two-component regulatory system</keyword>
<dbReference type="GO" id="GO:0016036">
    <property type="term" value="P:cellular response to phosphate starvation"/>
    <property type="evidence" value="ECO:0007669"/>
    <property type="project" value="TreeGrafter"/>
</dbReference>
<evidence type="ECO:0000256" key="1">
    <source>
        <dbReference type="ARBA" id="ARBA00000085"/>
    </source>
</evidence>
<evidence type="ECO:0000256" key="5">
    <source>
        <dbReference type="ARBA" id="ARBA00022679"/>
    </source>
</evidence>
<dbReference type="PANTHER" id="PTHR45453:SF1">
    <property type="entry name" value="PHOSPHATE REGULON SENSOR PROTEIN PHOR"/>
    <property type="match status" value="1"/>
</dbReference>
<sequence>MKLLKPKVLFIGLIILVSGILIYALLLNNLALLISCICLVIYGVLIFFIERKKIQEELNLLSVMIDRMMNQERVEGIQKHDEFMSSKIQHQLEKVNTLFVSKQEDIERDRDEIRLLINDIAHQMRTPITNMKLYLELLELEELTQTQQQYVDSVEKAMDTLSFLSENFIRMSRIEGKIIQLKSMEQSLTTTIYEAITVIDGLASSRNVQIHFDEELAYVVSHDFHWMKEAIINLLDNAIKYSYENSDIYIQINENEMFMQIEIIDQGIGVNEEEEAQIFQRFYRGQRVSNQKGLGLGLYITRMIIQTHDGYIKVKRKDRGSIFSIILPK</sequence>
<evidence type="ECO:0000259" key="9">
    <source>
        <dbReference type="PROSITE" id="PS50109"/>
    </source>
</evidence>
<evidence type="ECO:0000313" key="10">
    <source>
        <dbReference type="EMBL" id="TDW25273.1"/>
    </source>
</evidence>
<evidence type="ECO:0000256" key="8">
    <source>
        <dbReference type="SAM" id="Phobius"/>
    </source>
</evidence>
<organism evidence="10 11">
    <name type="scientific">Breznakia blatticola</name>
    <dbReference type="NCBI Taxonomy" id="1754012"/>
    <lineage>
        <taxon>Bacteria</taxon>
        <taxon>Bacillati</taxon>
        <taxon>Bacillota</taxon>
        <taxon>Erysipelotrichia</taxon>
        <taxon>Erysipelotrichales</taxon>
        <taxon>Erysipelotrichaceae</taxon>
        <taxon>Breznakia</taxon>
    </lineage>
</organism>
<evidence type="ECO:0000256" key="4">
    <source>
        <dbReference type="ARBA" id="ARBA00022553"/>
    </source>
</evidence>
<dbReference type="PROSITE" id="PS50109">
    <property type="entry name" value="HIS_KIN"/>
    <property type="match status" value="1"/>
</dbReference>
<dbReference type="SUPFAM" id="SSF47384">
    <property type="entry name" value="Homodimeric domain of signal transducing histidine kinase"/>
    <property type="match status" value="1"/>
</dbReference>
<comment type="caution">
    <text evidence="10">The sequence shown here is derived from an EMBL/GenBank/DDBJ whole genome shotgun (WGS) entry which is preliminary data.</text>
</comment>
<dbReference type="Gene3D" id="1.10.287.130">
    <property type="match status" value="1"/>
</dbReference>
<comment type="subcellular location">
    <subcellularLocation>
        <location evidence="2">Membrane</location>
    </subcellularLocation>
</comment>
<protein>
    <recommendedName>
        <fullName evidence="3">histidine kinase</fullName>
        <ecNumber evidence="3">2.7.13.3</ecNumber>
    </recommendedName>
</protein>
<evidence type="ECO:0000256" key="3">
    <source>
        <dbReference type="ARBA" id="ARBA00012438"/>
    </source>
</evidence>
<feature type="transmembrane region" description="Helical" evidence="8">
    <location>
        <begin position="32"/>
        <end position="49"/>
    </location>
</feature>
<dbReference type="SUPFAM" id="SSF55874">
    <property type="entry name" value="ATPase domain of HSP90 chaperone/DNA topoisomerase II/histidine kinase"/>
    <property type="match status" value="1"/>
</dbReference>
<dbReference type="PANTHER" id="PTHR45453">
    <property type="entry name" value="PHOSPHATE REGULON SENSOR PROTEIN PHOR"/>
    <property type="match status" value="1"/>
</dbReference>
<reference evidence="10 11" key="1">
    <citation type="submission" date="2019-03" db="EMBL/GenBank/DDBJ databases">
        <title>Genomic Encyclopedia of Type Strains, Phase IV (KMG-IV): sequencing the most valuable type-strain genomes for metagenomic binning, comparative biology and taxonomic classification.</title>
        <authorList>
            <person name="Goeker M."/>
        </authorList>
    </citation>
    <scope>NUCLEOTIDE SEQUENCE [LARGE SCALE GENOMIC DNA]</scope>
    <source>
        <strain evidence="10 11">DSM 28867</strain>
    </source>
</reference>
<dbReference type="SMART" id="SM00387">
    <property type="entry name" value="HATPase_c"/>
    <property type="match status" value="1"/>
</dbReference>
<dbReference type="InterPro" id="IPR004358">
    <property type="entry name" value="Sig_transdc_His_kin-like_C"/>
</dbReference>
<dbReference type="GO" id="GO:0005886">
    <property type="term" value="C:plasma membrane"/>
    <property type="evidence" value="ECO:0007669"/>
    <property type="project" value="TreeGrafter"/>
</dbReference>
<dbReference type="InterPro" id="IPR003594">
    <property type="entry name" value="HATPase_dom"/>
</dbReference>